<name>A0ABU7KBM6_9ACTN</name>
<feature type="region of interest" description="Disordered" evidence="1">
    <location>
        <begin position="119"/>
        <end position="156"/>
    </location>
</feature>
<accession>A0ABU7KBM6</accession>
<dbReference type="EMBL" id="JAUZMY010000021">
    <property type="protein sequence ID" value="MEE2039636.1"/>
    <property type="molecule type" value="Genomic_DNA"/>
</dbReference>
<sequence length="156" mass="16978">MARYFRIHADYVGRLGTGVGVFVAVDHLRRAGRLSEAEEALYFDIDDWFREALPNPPFYADGNTVGAVTWFKPEGSAHFAGRLDALRGLLTAHGVAHRRTVSDDPGRIVYEDDHQVGAVPRVRRPPTPLPAGTVLGPTTPGSKRHLGGRATGRPEG</sequence>
<comment type="caution">
    <text evidence="2">The sequence shown here is derived from an EMBL/GenBank/DDBJ whole genome shotgun (WGS) entry which is preliminary data.</text>
</comment>
<proteinExistence type="predicted"/>
<protein>
    <submittedName>
        <fullName evidence="2">Uncharacterized protein</fullName>
    </submittedName>
</protein>
<evidence type="ECO:0000313" key="2">
    <source>
        <dbReference type="EMBL" id="MEE2039636.1"/>
    </source>
</evidence>
<evidence type="ECO:0000256" key="1">
    <source>
        <dbReference type="SAM" id="MobiDB-lite"/>
    </source>
</evidence>
<organism evidence="2 3">
    <name type="scientific">Nocardiopsis codii</name>
    <dbReference type="NCBI Taxonomy" id="3065942"/>
    <lineage>
        <taxon>Bacteria</taxon>
        <taxon>Bacillati</taxon>
        <taxon>Actinomycetota</taxon>
        <taxon>Actinomycetes</taxon>
        <taxon>Streptosporangiales</taxon>
        <taxon>Nocardiopsidaceae</taxon>
        <taxon>Nocardiopsis</taxon>
    </lineage>
</organism>
<dbReference type="Proteomes" id="UP001356095">
    <property type="component" value="Unassembled WGS sequence"/>
</dbReference>
<keyword evidence="3" id="KW-1185">Reference proteome</keyword>
<dbReference type="RefSeq" id="WP_330093404.1">
    <property type="nucleotide sequence ID" value="NZ_JAUZMY010000021.1"/>
</dbReference>
<gene>
    <name evidence="2" type="ORF">Q8791_20670</name>
</gene>
<reference evidence="2 3" key="1">
    <citation type="submission" date="2023-08" db="EMBL/GenBank/DDBJ databases">
        <authorList>
            <person name="Girao M."/>
            <person name="Carvalho M.F."/>
        </authorList>
    </citation>
    <scope>NUCLEOTIDE SEQUENCE [LARGE SCALE GENOMIC DNA]</scope>
    <source>
        <strain evidence="2 3">CT-R113</strain>
    </source>
</reference>
<evidence type="ECO:0000313" key="3">
    <source>
        <dbReference type="Proteomes" id="UP001356095"/>
    </source>
</evidence>